<evidence type="ECO:0000256" key="5">
    <source>
        <dbReference type="ARBA" id="ARBA00023122"/>
    </source>
</evidence>
<dbReference type="RefSeq" id="WP_124327053.1">
    <property type="nucleotide sequence ID" value="NZ_BEXT01000001.1"/>
</dbReference>
<evidence type="ECO:0000256" key="9">
    <source>
        <dbReference type="SAM" id="MobiDB-lite"/>
    </source>
</evidence>
<name>A0A401FRF7_9BACT</name>
<evidence type="ECO:0000256" key="3">
    <source>
        <dbReference type="ARBA" id="ARBA00022737"/>
    </source>
</evidence>
<keyword evidence="6 8" id="KW-0472">Membrane</keyword>
<dbReference type="PANTHER" id="PTHR22777:SF4">
    <property type="entry name" value="UPF0053 PROTEIN SLL1254"/>
    <property type="match status" value="1"/>
</dbReference>
<dbReference type="AlphaFoldDB" id="A0A401FRF7"/>
<accession>A0A401FRF7</accession>
<evidence type="ECO:0000256" key="2">
    <source>
        <dbReference type="ARBA" id="ARBA00022692"/>
    </source>
</evidence>
<feature type="region of interest" description="Disordered" evidence="9">
    <location>
        <begin position="374"/>
        <end position="397"/>
    </location>
</feature>
<dbReference type="Pfam" id="PF00571">
    <property type="entry name" value="CBS"/>
    <property type="match status" value="2"/>
</dbReference>
<sequence length="397" mass="44555">MTILLVVVALTILISSQCSLYEAVLYSTRMGTLEAEKTEGQKKLKAAKMIKMKSRISMPLSAILILNTVANTAGATIAGMYASKSLGDEMVPLFSICFTLGILLFAEIIPKTMGALYWKNLWPRIIWPLTVMKYTLYPFIILTQRFSEILTSQKTPVAPVTEEDILGTIRLGARDGEISQWESLMLHNIINLETKKVEAVMTPRTVMFTIDENMTVEEAFRIANEKGFTRIPVYRGDRENIVGYVMIHDLSAAPTLSQPETRIASLIKPIMFVRENENCLVLLTNFLKKRLHIAMIGDEYGGVSGLVTLEDLIETVLGTEIVDENDSVVDLQKMARNRMQKRFYIERETKKNSGVTEKNTPEADEAEYGVEMYADDGRENRAETGELTNGSGEIEKN</sequence>
<evidence type="ECO:0000256" key="6">
    <source>
        <dbReference type="ARBA" id="ARBA00023136"/>
    </source>
</evidence>
<dbReference type="PROSITE" id="PS51371">
    <property type="entry name" value="CBS"/>
    <property type="match status" value="2"/>
</dbReference>
<dbReference type="EMBL" id="BEXT01000001">
    <property type="protein sequence ID" value="GBC59547.1"/>
    <property type="molecule type" value="Genomic_DNA"/>
</dbReference>
<dbReference type="PANTHER" id="PTHR22777">
    <property type="entry name" value="HEMOLYSIN-RELATED"/>
    <property type="match status" value="1"/>
</dbReference>
<dbReference type="Gene3D" id="3.10.580.10">
    <property type="entry name" value="CBS-domain"/>
    <property type="match status" value="1"/>
</dbReference>
<dbReference type="Pfam" id="PF01595">
    <property type="entry name" value="CNNM"/>
    <property type="match status" value="1"/>
</dbReference>
<evidence type="ECO:0000259" key="11">
    <source>
        <dbReference type="PROSITE" id="PS51371"/>
    </source>
</evidence>
<keyword evidence="5 7" id="KW-0129">CBS domain</keyword>
<evidence type="ECO:0000256" key="8">
    <source>
        <dbReference type="PROSITE-ProRule" id="PRU01193"/>
    </source>
</evidence>
<evidence type="ECO:0008006" key="15">
    <source>
        <dbReference type="Google" id="ProtNLM"/>
    </source>
</evidence>
<dbReference type="OrthoDB" id="9798188at2"/>
<dbReference type="SUPFAM" id="SSF54631">
    <property type="entry name" value="CBS-domain pair"/>
    <property type="match status" value="1"/>
</dbReference>
<feature type="transmembrane region" description="Helical" evidence="10">
    <location>
        <begin position="121"/>
        <end position="142"/>
    </location>
</feature>
<reference evidence="14" key="1">
    <citation type="submission" date="2017-11" db="EMBL/GenBank/DDBJ databases">
        <authorList>
            <person name="Watanabe M."/>
            <person name="Kojima H."/>
        </authorList>
    </citation>
    <scope>NUCLEOTIDE SEQUENCE [LARGE SCALE GENOMIC DNA]</scope>
    <source>
        <strain evidence="14">Tokyo 01</strain>
    </source>
</reference>
<dbReference type="InterPro" id="IPR002550">
    <property type="entry name" value="CNNM"/>
</dbReference>
<keyword evidence="14" id="KW-1185">Reference proteome</keyword>
<feature type="domain" description="CBS" evidence="11">
    <location>
        <begin position="201"/>
        <end position="260"/>
    </location>
</feature>
<feature type="transmembrane region" description="Helical" evidence="10">
    <location>
        <begin position="90"/>
        <end position="109"/>
    </location>
</feature>
<reference evidence="14" key="2">
    <citation type="submission" date="2019-01" db="EMBL/GenBank/DDBJ databases">
        <title>Genome sequence of Desulfonema ishimotonii strain Tokyo 01.</title>
        <authorList>
            <person name="Fukui M."/>
        </authorList>
    </citation>
    <scope>NUCLEOTIDE SEQUENCE [LARGE SCALE GENOMIC DNA]</scope>
    <source>
        <strain evidence="14">Tokyo 01</strain>
    </source>
</reference>
<protein>
    <recommendedName>
        <fullName evidence="15">HlyC/CorC family transporter</fullName>
    </recommendedName>
</protein>
<keyword evidence="3" id="KW-0677">Repeat</keyword>
<proteinExistence type="predicted"/>
<feature type="domain" description="CBS" evidence="11">
    <location>
        <begin position="266"/>
        <end position="324"/>
    </location>
</feature>
<keyword evidence="2 8" id="KW-0812">Transmembrane</keyword>
<evidence type="ECO:0000259" key="12">
    <source>
        <dbReference type="PROSITE" id="PS51846"/>
    </source>
</evidence>
<comment type="subcellular location">
    <subcellularLocation>
        <location evidence="1">Membrane</location>
        <topology evidence="1">Multi-pass membrane protein</topology>
    </subcellularLocation>
</comment>
<dbReference type="InterPro" id="IPR046342">
    <property type="entry name" value="CBS_dom_sf"/>
</dbReference>
<feature type="compositionally biased region" description="Basic and acidic residues" evidence="9">
    <location>
        <begin position="375"/>
        <end position="384"/>
    </location>
</feature>
<feature type="transmembrane region" description="Helical" evidence="10">
    <location>
        <begin position="56"/>
        <end position="78"/>
    </location>
</feature>
<dbReference type="GO" id="GO:0005886">
    <property type="term" value="C:plasma membrane"/>
    <property type="evidence" value="ECO:0007669"/>
    <property type="project" value="TreeGrafter"/>
</dbReference>
<evidence type="ECO:0000256" key="4">
    <source>
        <dbReference type="ARBA" id="ARBA00022989"/>
    </source>
</evidence>
<dbReference type="InterPro" id="IPR000644">
    <property type="entry name" value="CBS_dom"/>
</dbReference>
<dbReference type="CDD" id="cd04590">
    <property type="entry name" value="CBS_pair_CorC_HlyC_assoc"/>
    <property type="match status" value="1"/>
</dbReference>
<evidence type="ECO:0000256" key="7">
    <source>
        <dbReference type="PROSITE-ProRule" id="PRU00703"/>
    </source>
</evidence>
<evidence type="ECO:0000256" key="1">
    <source>
        <dbReference type="ARBA" id="ARBA00004141"/>
    </source>
</evidence>
<evidence type="ECO:0000256" key="10">
    <source>
        <dbReference type="SAM" id="Phobius"/>
    </source>
</evidence>
<dbReference type="InterPro" id="IPR044751">
    <property type="entry name" value="Ion_transp-like_CBS"/>
</dbReference>
<dbReference type="PROSITE" id="PS51846">
    <property type="entry name" value="CNNM"/>
    <property type="match status" value="1"/>
</dbReference>
<evidence type="ECO:0000313" key="13">
    <source>
        <dbReference type="EMBL" id="GBC59547.1"/>
    </source>
</evidence>
<evidence type="ECO:0000313" key="14">
    <source>
        <dbReference type="Proteomes" id="UP000288096"/>
    </source>
</evidence>
<keyword evidence="4 8" id="KW-1133">Transmembrane helix</keyword>
<dbReference type="Proteomes" id="UP000288096">
    <property type="component" value="Unassembled WGS sequence"/>
</dbReference>
<feature type="domain" description="CNNM transmembrane" evidence="12">
    <location>
        <begin position="1"/>
        <end position="182"/>
    </location>
</feature>
<comment type="caution">
    <text evidence="13">The sequence shown here is derived from an EMBL/GenBank/DDBJ whole genome shotgun (WGS) entry which is preliminary data.</text>
</comment>
<organism evidence="13 14">
    <name type="scientific">Desulfonema ishimotonii</name>
    <dbReference type="NCBI Taxonomy" id="45657"/>
    <lineage>
        <taxon>Bacteria</taxon>
        <taxon>Pseudomonadati</taxon>
        <taxon>Thermodesulfobacteriota</taxon>
        <taxon>Desulfobacteria</taxon>
        <taxon>Desulfobacterales</taxon>
        <taxon>Desulfococcaceae</taxon>
        <taxon>Desulfonema</taxon>
    </lineage>
</organism>
<gene>
    <name evidence="13" type="ORF">DENIS_0486</name>
</gene>